<evidence type="ECO:0000256" key="1">
    <source>
        <dbReference type="SAM" id="Phobius"/>
    </source>
</evidence>
<accession>B9YCR6</accession>
<comment type="caution">
    <text evidence="2">The sequence shown here is derived from an EMBL/GenBank/DDBJ whole genome shotgun (WGS) entry which is preliminary data.</text>
</comment>
<sequence>MFNYVMANFGIHFMAIFYAYFFLIPIYCYKFSVKKYFFPVK</sequence>
<gene>
    <name evidence="2" type="ORF">HOLDEFILI_03627</name>
</gene>
<proteinExistence type="predicted"/>
<keyword evidence="1" id="KW-0812">Transmembrane</keyword>
<keyword evidence="1" id="KW-1133">Transmembrane helix</keyword>
<dbReference type="HOGENOM" id="CLU_3271184_0_0_9"/>
<name>B9YCR6_9FIRM</name>
<organism evidence="2 3">
    <name type="scientific">Holdemania filiformis DSM 12042</name>
    <dbReference type="NCBI Taxonomy" id="545696"/>
    <lineage>
        <taxon>Bacteria</taxon>
        <taxon>Bacillati</taxon>
        <taxon>Bacillota</taxon>
        <taxon>Erysipelotrichia</taxon>
        <taxon>Erysipelotrichales</taxon>
        <taxon>Erysipelotrichaceae</taxon>
        <taxon>Holdemania</taxon>
    </lineage>
</organism>
<dbReference type="AlphaFoldDB" id="B9YCR6"/>
<feature type="transmembrane region" description="Helical" evidence="1">
    <location>
        <begin position="6"/>
        <end position="29"/>
    </location>
</feature>
<evidence type="ECO:0000313" key="3">
    <source>
        <dbReference type="Proteomes" id="UP000005950"/>
    </source>
</evidence>
<reference evidence="2 3" key="2">
    <citation type="submission" date="2009-02" db="EMBL/GenBank/DDBJ databases">
        <title>Draft genome sequence of Holdemania filiformis DSM 12042.</title>
        <authorList>
            <person name="Sudarsanam P."/>
            <person name="Ley R."/>
            <person name="Guruge J."/>
            <person name="Turnbaugh P.J."/>
            <person name="Mahowald M."/>
            <person name="Liep D."/>
            <person name="Gordon J."/>
        </authorList>
    </citation>
    <scope>NUCLEOTIDE SEQUENCE [LARGE SCALE GENOMIC DNA]</scope>
    <source>
        <strain evidence="2 3">DSM 12042</strain>
    </source>
</reference>
<dbReference type="Proteomes" id="UP000005950">
    <property type="component" value="Unassembled WGS sequence"/>
</dbReference>
<protein>
    <submittedName>
        <fullName evidence="2">Uncharacterized protein</fullName>
    </submittedName>
</protein>
<dbReference type="EMBL" id="ACCF01000228">
    <property type="protein sequence ID" value="EEF66244.1"/>
    <property type="molecule type" value="Genomic_DNA"/>
</dbReference>
<reference evidence="2 3" key="1">
    <citation type="submission" date="2008-12" db="EMBL/GenBank/DDBJ databases">
        <authorList>
            <person name="Fulton L."/>
            <person name="Clifton S."/>
            <person name="Fulton B."/>
            <person name="Xu J."/>
            <person name="Minx P."/>
            <person name="Pepin K.H."/>
            <person name="Johnson M."/>
            <person name="Bhonagiri V."/>
            <person name="Nash W.E."/>
            <person name="Mardis E.R."/>
            <person name="Wilson R.K."/>
        </authorList>
    </citation>
    <scope>NUCLEOTIDE SEQUENCE [LARGE SCALE GENOMIC DNA]</scope>
    <source>
        <strain evidence="2 3">DSM 12042</strain>
    </source>
</reference>
<keyword evidence="1" id="KW-0472">Membrane</keyword>
<evidence type="ECO:0000313" key="2">
    <source>
        <dbReference type="EMBL" id="EEF66244.1"/>
    </source>
</evidence>
<dbReference type="STRING" id="545696.HOLDEFILI_03627"/>